<dbReference type="NCBIfam" id="TIGR02432">
    <property type="entry name" value="lysidine_TilS_N"/>
    <property type="match status" value="1"/>
</dbReference>
<keyword evidence="1 6" id="KW-0436">Ligase</keyword>
<dbReference type="InterPro" id="IPR012094">
    <property type="entry name" value="tRNA_Ile_lys_synt"/>
</dbReference>
<dbReference type="OrthoDB" id="9807403at2"/>
<dbReference type="CDD" id="cd01992">
    <property type="entry name" value="TilS_N"/>
    <property type="match status" value="1"/>
</dbReference>
<evidence type="ECO:0000259" key="7">
    <source>
        <dbReference type="Pfam" id="PF01171"/>
    </source>
</evidence>
<evidence type="ECO:0000313" key="8">
    <source>
        <dbReference type="EMBL" id="SEG54555.1"/>
    </source>
</evidence>
<dbReference type="InterPro" id="IPR012795">
    <property type="entry name" value="tRNA_Ile_lys_synt_N"/>
</dbReference>
<organism evidence="8 9">
    <name type="scientific">Bosea lathyri</name>
    <dbReference type="NCBI Taxonomy" id="1036778"/>
    <lineage>
        <taxon>Bacteria</taxon>
        <taxon>Pseudomonadati</taxon>
        <taxon>Pseudomonadota</taxon>
        <taxon>Alphaproteobacteria</taxon>
        <taxon>Hyphomicrobiales</taxon>
        <taxon>Boseaceae</taxon>
        <taxon>Bosea</taxon>
    </lineage>
</organism>
<dbReference type="RefSeq" id="WP_103873569.1">
    <property type="nucleotide sequence ID" value="NZ_FNUY01000006.1"/>
</dbReference>
<feature type="binding site" evidence="6">
    <location>
        <begin position="37"/>
        <end position="42"/>
    </location>
    <ligand>
        <name>ATP</name>
        <dbReference type="ChEBI" id="CHEBI:30616"/>
    </ligand>
</feature>
<dbReference type="SUPFAM" id="SSF52402">
    <property type="entry name" value="Adenine nucleotide alpha hydrolases-like"/>
    <property type="match status" value="1"/>
</dbReference>
<dbReference type="GO" id="GO:0005737">
    <property type="term" value="C:cytoplasm"/>
    <property type="evidence" value="ECO:0007669"/>
    <property type="project" value="UniProtKB-SubCell"/>
</dbReference>
<comment type="domain">
    <text evidence="6">The N-terminal region contains the highly conserved SGGXDS motif, predicted to be a P-loop motif involved in ATP binding.</text>
</comment>
<keyword evidence="6" id="KW-0963">Cytoplasm</keyword>
<keyword evidence="4 6" id="KW-0067">ATP-binding</keyword>
<comment type="subcellular location">
    <subcellularLocation>
        <location evidence="6">Cytoplasm</location>
    </subcellularLocation>
</comment>
<proteinExistence type="inferred from homology"/>
<dbReference type="AlphaFoldDB" id="A0A1H6B2I6"/>
<dbReference type="GO" id="GO:0005524">
    <property type="term" value="F:ATP binding"/>
    <property type="evidence" value="ECO:0007669"/>
    <property type="project" value="UniProtKB-UniRule"/>
</dbReference>
<accession>A0A1H6B2I6</accession>
<dbReference type="Pfam" id="PF01171">
    <property type="entry name" value="ATP_bind_3"/>
    <property type="match status" value="1"/>
</dbReference>
<keyword evidence="2 6" id="KW-0819">tRNA processing</keyword>
<comment type="function">
    <text evidence="6">Ligates lysine onto the cytidine present at position 34 of the AUA codon-specific tRNA(Ile) that contains the anticodon CAU, in an ATP-dependent manner. Cytidine is converted to lysidine, thus changing the amino acid specificity of the tRNA from methionine to isoleucine.</text>
</comment>
<reference evidence="8 9" key="1">
    <citation type="submission" date="2016-10" db="EMBL/GenBank/DDBJ databases">
        <authorList>
            <person name="de Groot N.N."/>
        </authorList>
    </citation>
    <scope>NUCLEOTIDE SEQUENCE [LARGE SCALE GENOMIC DNA]</scope>
    <source>
        <strain evidence="8 9">DSM 26656</strain>
    </source>
</reference>
<dbReference type="Proteomes" id="UP000236743">
    <property type="component" value="Unassembled WGS sequence"/>
</dbReference>
<dbReference type="InterPro" id="IPR011063">
    <property type="entry name" value="TilS/TtcA_N"/>
</dbReference>
<evidence type="ECO:0000256" key="1">
    <source>
        <dbReference type="ARBA" id="ARBA00022598"/>
    </source>
</evidence>
<dbReference type="EC" id="6.3.4.19" evidence="6"/>
<dbReference type="PANTHER" id="PTHR43033">
    <property type="entry name" value="TRNA(ILE)-LYSIDINE SYNTHASE-RELATED"/>
    <property type="match status" value="1"/>
</dbReference>
<keyword evidence="3 6" id="KW-0547">Nucleotide-binding</keyword>
<evidence type="ECO:0000256" key="2">
    <source>
        <dbReference type="ARBA" id="ARBA00022694"/>
    </source>
</evidence>
<feature type="domain" description="tRNA(Ile)-lysidine/2-thiocytidine synthase N-terminal" evidence="7">
    <location>
        <begin position="32"/>
        <end position="211"/>
    </location>
</feature>
<evidence type="ECO:0000256" key="6">
    <source>
        <dbReference type="HAMAP-Rule" id="MF_01161"/>
    </source>
</evidence>
<evidence type="ECO:0000256" key="5">
    <source>
        <dbReference type="ARBA" id="ARBA00048539"/>
    </source>
</evidence>
<protein>
    <recommendedName>
        <fullName evidence="6">tRNA(Ile)-lysidine synthase</fullName>
        <ecNumber evidence="6">6.3.4.19</ecNumber>
    </recommendedName>
    <alternativeName>
        <fullName evidence="6">tRNA(Ile)-2-lysyl-cytidine synthase</fullName>
    </alternativeName>
    <alternativeName>
        <fullName evidence="6">tRNA(Ile)-lysidine synthetase</fullName>
    </alternativeName>
</protein>
<name>A0A1H6B2I6_9HYPH</name>
<comment type="similarity">
    <text evidence="6">Belongs to the tRNA(Ile)-lysidine synthase family.</text>
</comment>
<dbReference type="EMBL" id="FNUY01000006">
    <property type="protein sequence ID" value="SEG54555.1"/>
    <property type="molecule type" value="Genomic_DNA"/>
</dbReference>
<dbReference type="InterPro" id="IPR014729">
    <property type="entry name" value="Rossmann-like_a/b/a_fold"/>
</dbReference>
<dbReference type="GO" id="GO:0032267">
    <property type="term" value="F:tRNA(Ile)-lysidine synthase activity"/>
    <property type="evidence" value="ECO:0007669"/>
    <property type="project" value="UniProtKB-EC"/>
</dbReference>
<dbReference type="Gene3D" id="3.40.50.620">
    <property type="entry name" value="HUPs"/>
    <property type="match status" value="1"/>
</dbReference>
<gene>
    <name evidence="6" type="primary">tilS</name>
    <name evidence="8" type="ORF">SAMN04488115_106303</name>
</gene>
<sequence length="351" mass="37534">MSEPAPDFSEPPPVSNLEAAGLFAGLAGETRLLVGVSGGPDSVALLALLADWVRGAGRPALHAATVDHGLRAASAAEARDVAALCERLGVSHEILIWDGVKPATGLQAQARRARYELLAAAATRLGGAVLMTAHTLDDQAETLLMRMAHGSGPSGLVGMRDRVRKGEVELVRPLLGVSKARLVATARARHLPFIHDPSNGDSRFERVRWRKLLPELADEGLSAERLAALARRMARMEQAVAHRAAELLPILSMPVDAGQGVRLRFSALLAEPEEIVLRVVAFLLDEVAAEREGFGRLERLESCVLALAEASRHNLAMNRTLSGCLLSLGLDGVLTLRREAVRRRGVHPATS</sequence>
<keyword evidence="9" id="KW-1185">Reference proteome</keyword>
<evidence type="ECO:0000256" key="3">
    <source>
        <dbReference type="ARBA" id="ARBA00022741"/>
    </source>
</evidence>
<dbReference type="GO" id="GO:0006400">
    <property type="term" value="P:tRNA modification"/>
    <property type="evidence" value="ECO:0007669"/>
    <property type="project" value="UniProtKB-UniRule"/>
</dbReference>
<dbReference type="PANTHER" id="PTHR43033:SF1">
    <property type="entry name" value="TRNA(ILE)-LYSIDINE SYNTHASE-RELATED"/>
    <property type="match status" value="1"/>
</dbReference>
<evidence type="ECO:0000256" key="4">
    <source>
        <dbReference type="ARBA" id="ARBA00022840"/>
    </source>
</evidence>
<evidence type="ECO:0000313" key="9">
    <source>
        <dbReference type="Proteomes" id="UP000236743"/>
    </source>
</evidence>
<dbReference type="HAMAP" id="MF_01161">
    <property type="entry name" value="tRNA_Ile_lys_synt"/>
    <property type="match status" value="1"/>
</dbReference>
<comment type="catalytic activity">
    <reaction evidence="5 6">
        <text>cytidine(34) in tRNA(Ile2) + L-lysine + ATP = lysidine(34) in tRNA(Ile2) + AMP + diphosphate + H(+)</text>
        <dbReference type="Rhea" id="RHEA:43744"/>
        <dbReference type="Rhea" id="RHEA-COMP:10625"/>
        <dbReference type="Rhea" id="RHEA-COMP:10670"/>
        <dbReference type="ChEBI" id="CHEBI:15378"/>
        <dbReference type="ChEBI" id="CHEBI:30616"/>
        <dbReference type="ChEBI" id="CHEBI:32551"/>
        <dbReference type="ChEBI" id="CHEBI:33019"/>
        <dbReference type="ChEBI" id="CHEBI:82748"/>
        <dbReference type="ChEBI" id="CHEBI:83665"/>
        <dbReference type="ChEBI" id="CHEBI:456215"/>
        <dbReference type="EC" id="6.3.4.19"/>
    </reaction>
</comment>